<accession>A0A9E7DC59</accession>
<evidence type="ECO:0008006" key="3">
    <source>
        <dbReference type="Google" id="ProtNLM"/>
    </source>
</evidence>
<dbReference type="SUPFAM" id="SSF48452">
    <property type="entry name" value="TPR-like"/>
    <property type="match status" value="1"/>
</dbReference>
<reference evidence="1" key="1">
    <citation type="submission" date="2022-05" db="EMBL/GenBank/DDBJ databases">
        <title>Using nanopore sequencing to obtain complete genomes from saliva samples.</title>
        <authorList>
            <person name="Baker J.L."/>
        </authorList>
    </citation>
    <scope>NUCLEOTIDE SEQUENCE</scope>
    <source>
        <strain evidence="1">JCVI-JB-Ag32</strain>
    </source>
</reference>
<proteinExistence type="predicted"/>
<evidence type="ECO:0000313" key="2">
    <source>
        <dbReference type="Proteomes" id="UP000830236"/>
    </source>
</evidence>
<protein>
    <recommendedName>
        <fullName evidence="3">Tetratricopeptide repeat protein</fullName>
    </recommendedName>
</protein>
<gene>
    <name evidence="1" type="ORF">M3I41_08640</name>
</gene>
<dbReference type="InterPro" id="IPR011990">
    <property type="entry name" value="TPR-like_helical_dom_sf"/>
</dbReference>
<dbReference type="Proteomes" id="UP000830236">
    <property type="component" value="Chromosome"/>
</dbReference>
<evidence type="ECO:0000313" key="1">
    <source>
        <dbReference type="EMBL" id="UQF79621.1"/>
    </source>
</evidence>
<dbReference type="AlphaFoldDB" id="A0A9E7DC59"/>
<dbReference type="KEGG" id="agh:M3I41_08640"/>
<name>A0A9E7DC59_9ACTO</name>
<organism evidence="1 2">
    <name type="scientific">Actinomyces graevenitzii</name>
    <dbReference type="NCBI Taxonomy" id="55565"/>
    <lineage>
        <taxon>Bacteria</taxon>
        <taxon>Bacillati</taxon>
        <taxon>Actinomycetota</taxon>
        <taxon>Actinomycetes</taxon>
        <taxon>Actinomycetales</taxon>
        <taxon>Actinomycetaceae</taxon>
        <taxon>Actinomyces</taxon>
    </lineage>
</organism>
<dbReference type="EMBL" id="CP097095">
    <property type="protein sequence ID" value="UQF79621.1"/>
    <property type="molecule type" value="Genomic_DNA"/>
</dbReference>
<dbReference type="Gene3D" id="1.25.40.10">
    <property type="entry name" value="Tetratricopeptide repeat domain"/>
    <property type="match status" value="1"/>
</dbReference>
<sequence>MTTADDVRQQLDYVYALAYGRARITAAAEAASASLGIDDTALQLEAHQLLVEAYVQGSERWKAMAPFSWCLALYKNHPEYFDEERLDTLRWQYKWIIEMVCKNPDIKRSQIESLFKQFSDFYHEQGLSSHTVYGIGVWMYQSLGELDLAYEQLTSWRATPTDEFSDCPACDLQIQVDYATAVEDWQLALSATIPMLGGALGCADQPQATQARALLPMLYTNRPKDAWDAHLRSYRVSRRDPGNAVKLGLHLQYLALSGHLARGLRALRETLPLIKAVDSAYALWELLVGAALVARESVAAGQGQGLVSIDVDSKNMWCPGMEITSQTTMAQLYEGLTQWAYDLAAKFDARNQNSFFTDTTRTRLERETFKNLGDADDSFASLGVDLLEIGEELPDGVALGEKGGLETIEAPARPNQKLSPLKDDELAPYPAVDLSRPKPVTDVNQAMERYIAQFFDIGTDLEFEYLMDQLITPGYAEAIEAMDIDPVVKYVSLAGIHSALLDPQGAITWRARAREAVLERLNSQEASRGLLAKLKNKRAGRVAFDESYLVAFEISDIDSELSLEQMSGDEDSNVDKRTKRQQKLESLYQLTADMVERGCEERERQKDFDSFLFSIAGSLIGTSLQLEDKDLAAKCLELRRTIAQRPLNLEAGQGQSVMQIKDILDIDLAEYQRATGKVYDACALADELMRRYDPCPPRIVLNARLVIARASVSMGEYQEAVRQCREMVNVCLTLGQMDRALTSLLFLAQALGQDGRYLESAEIIESGLNLLDSRDLPAIRHHFVRTLAQVQMAMGELGEAADNFEKTAEFEAAQGNTKAWESALEYAASCCEENNEFTRAFGILMRLVDGYELKTPDECIDCERTLRRAAGDLVQSPTLPQRRANFDRAAELMERARKLAQAQPASPRYLPEYEMGSWHYDFAVICWNCEEISQCLEHAQASYESFMSDEDLYQAPRAMAMVVRCHMALGQVEQARAAIAKIRAMLDSPKYRDHPALDFCDEQSARLDGEFGPE</sequence>